<name>A0ABC9ENM5_9POAL</name>
<gene>
    <name evidence="1" type="ORF">URODEC1_LOCUS96653</name>
</gene>
<dbReference type="PANTHER" id="PTHR34709">
    <property type="entry name" value="OS10G0396666 PROTEIN"/>
    <property type="match status" value="1"/>
</dbReference>
<protein>
    <recommendedName>
        <fullName evidence="3">F-box domain-containing protein</fullName>
    </recommendedName>
</protein>
<dbReference type="PANTHER" id="PTHR34709:SF80">
    <property type="entry name" value="F-BOX DOMAIN-CONTAINING PROTEIN"/>
    <property type="match status" value="1"/>
</dbReference>
<dbReference type="InterPro" id="IPR036047">
    <property type="entry name" value="F-box-like_dom_sf"/>
</dbReference>
<accession>A0ABC9ENM5</accession>
<dbReference type="SUPFAM" id="SSF81383">
    <property type="entry name" value="F-box domain"/>
    <property type="match status" value="1"/>
</dbReference>
<keyword evidence="2" id="KW-1185">Reference proteome</keyword>
<evidence type="ECO:0000313" key="2">
    <source>
        <dbReference type="Proteomes" id="UP001497457"/>
    </source>
</evidence>
<dbReference type="Proteomes" id="UP001497457">
    <property type="component" value="Chromosome 4rd"/>
</dbReference>
<evidence type="ECO:0008006" key="3">
    <source>
        <dbReference type="Google" id="ProtNLM"/>
    </source>
</evidence>
<proteinExistence type="predicted"/>
<dbReference type="EMBL" id="OZ075114">
    <property type="protein sequence ID" value="CAL5059473.1"/>
    <property type="molecule type" value="Genomic_DNA"/>
</dbReference>
<evidence type="ECO:0000313" key="1">
    <source>
        <dbReference type="EMBL" id="CAL5059473.1"/>
    </source>
</evidence>
<organism evidence="1 2">
    <name type="scientific">Urochloa decumbens</name>
    <dbReference type="NCBI Taxonomy" id="240449"/>
    <lineage>
        <taxon>Eukaryota</taxon>
        <taxon>Viridiplantae</taxon>
        <taxon>Streptophyta</taxon>
        <taxon>Embryophyta</taxon>
        <taxon>Tracheophyta</taxon>
        <taxon>Spermatophyta</taxon>
        <taxon>Magnoliopsida</taxon>
        <taxon>Liliopsida</taxon>
        <taxon>Poales</taxon>
        <taxon>Poaceae</taxon>
        <taxon>PACMAD clade</taxon>
        <taxon>Panicoideae</taxon>
        <taxon>Panicodae</taxon>
        <taxon>Paniceae</taxon>
        <taxon>Melinidinae</taxon>
        <taxon>Urochloa</taxon>
    </lineage>
</organism>
<dbReference type="InterPro" id="IPR055312">
    <property type="entry name" value="FBL15-like"/>
</dbReference>
<dbReference type="AlphaFoldDB" id="A0ABC9ENM5"/>
<reference evidence="1" key="1">
    <citation type="submission" date="2024-10" db="EMBL/GenBank/DDBJ databases">
        <authorList>
            <person name="Ryan C."/>
        </authorList>
    </citation>
    <scope>NUCLEOTIDE SEQUENCE [LARGE SCALE GENOMIC DNA]</scope>
</reference>
<sequence length="340" mass="38092">MRRSRSQRARGGEEDRISGLPTDLLLRILTRVGDARAALVSRRWCGLWALLPEFHLIGGRPSTISAMLSQLKECHFDAAALLPRCPHLRVLKVEPDVELDSPVSIDLPMLEELPIAGVGCRARFHIVAPMLKHLHVPVYEYKGCFGLSTEPGEVFVRLQQKLGKDGDRKRGATPRAEAVQDFRLHLFRRGLMWIGDGVGRLLQQLPRLHVLRINISKIQAQWIALYGGWSQKLPKTNILILQLSACGHEFGAIVLRLLQMVEGVDELKMLVDSPKETCYSGCPCHHLQFRTNLSLPLLKNVEFKGFNGAKSAVYVMELLFSSAKALEQMTVGLRKGSNQQ</sequence>